<protein>
    <submittedName>
        <fullName evidence="2">Uncharacterized protein</fullName>
    </submittedName>
</protein>
<feature type="non-terminal residue" evidence="2">
    <location>
        <position position="1"/>
    </location>
</feature>
<dbReference type="EMBL" id="CAUYUJ010020094">
    <property type="protein sequence ID" value="CAK0895841.1"/>
    <property type="molecule type" value="Genomic_DNA"/>
</dbReference>
<evidence type="ECO:0000313" key="2">
    <source>
        <dbReference type="EMBL" id="CAK0895841.1"/>
    </source>
</evidence>
<name>A0ABN9X8V6_9DINO</name>
<keyword evidence="3" id="KW-1185">Reference proteome</keyword>
<feature type="region of interest" description="Disordered" evidence="1">
    <location>
        <begin position="78"/>
        <end position="103"/>
    </location>
</feature>
<dbReference type="Proteomes" id="UP001189429">
    <property type="component" value="Unassembled WGS sequence"/>
</dbReference>
<accession>A0ABN9X8V6</accession>
<evidence type="ECO:0000313" key="3">
    <source>
        <dbReference type="Proteomes" id="UP001189429"/>
    </source>
</evidence>
<reference evidence="2" key="1">
    <citation type="submission" date="2023-10" db="EMBL/GenBank/DDBJ databases">
        <authorList>
            <person name="Chen Y."/>
            <person name="Shah S."/>
            <person name="Dougan E. K."/>
            <person name="Thang M."/>
            <person name="Chan C."/>
        </authorList>
    </citation>
    <scope>NUCLEOTIDE SEQUENCE [LARGE SCALE GENOMIC DNA]</scope>
</reference>
<gene>
    <name evidence="2" type="ORF">PCOR1329_LOCUS74460</name>
</gene>
<organism evidence="2 3">
    <name type="scientific">Prorocentrum cordatum</name>
    <dbReference type="NCBI Taxonomy" id="2364126"/>
    <lineage>
        <taxon>Eukaryota</taxon>
        <taxon>Sar</taxon>
        <taxon>Alveolata</taxon>
        <taxon>Dinophyceae</taxon>
        <taxon>Prorocentrales</taxon>
        <taxon>Prorocentraceae</taxon>
        <taxon>Prorocentrum</taxon>
    </lineage>
</organism>
<sequence>RGSARRDPAVPPGSRERRRRACLPLRGQGAGRGACGACAADGAPRGRKDEPEAHGMQGTLSARWQDKEEALELELKAGVRRSAPYTGRQQAKSRNVTFGRLKR</sequence>
<comment type="caution">
    <text evidence="2">The sequence shown here is derived from an EMBL/GenBank/DDBJ whole genome shotgun (WGS) entry which is preliminary data.</text>
</comment>
<feature type="region of interest" description="Disordered" evidence="1">
    <location>
        <begin position="40"/>
        <end position="59"/>
    </location>
</feature>
<feature type="compositionally biased region" description="Polar residues" evidence="1">
    <location>
        <begin position="87"/>
        <end position="96"/>
    </location>
</feature>
<proteinExistence type="predicted"/>
<evidence type="ECO:0000256" key="1">
    <source>
        <dbReference type="SAM" id="MobiDB-lite"/>
    </source>
</evidence>
<feature type="compositionally biased region" description="Basic and acidic residues" evidence="1">
    <location>
        <begin position="44"/>
        <end position="53"/>
    </location>
</feature>